<dbReference type="Proteomes" id="UP001500841">
    <property type="component" value="Unassembled WGS sequence"/>
</dbReference>
<comment type="caution">
    <text evidence="1">The sequence shown here is derived from an EMBL/GenBank/DDBJ whole genome shotgun (WGS) entry which is preliminary data.</text>
</comment>
<organism evidence="1 2">
    <name type="scientific">Mucilaginibacter panaciglaebae</name>
    <dbReference type="NCBI Taxonomy" id="502331"/>
    <lineage>
        <taxon>Bacteria</taxon>
        <taxon>Pseudomonadati</taxon>
        <taxon>Bacteroidota</taxon>
        <taxon>Sphingobacteriia</taxon>
        <taxon>Sphingobacteriales</taxon>
        <taxon>Sphingobacteriaceae</taxon>
        <taxon>Mucilaginibacter</taxon>
    </lineage>
</organism>
<sequence>MKAEHPAALKYIFQDEIYLLPDEKSFKSTAVTQLVETPVAETAIKPVEEAGLVPPAAQSEAEPMVQAPVLSFYYLGTNKKAFLIFTHYPDLDFIANEHLTALQNILKRKGFELDDVAIFNTAKNAVNDWNEILNYFTPEKVLLLGKSAIPSGLDLPPLNQLKQMPDYTLLYSFSFDEMMTSTDNKKAFWDQMKNL</sequence>
<accession>A0ABP7WZY5</accession>
<dbReference type="EMBL" id="BAABCV010000009">
    <property type="protein sequence ID" value="GAA4100991.1"/>
    <property type="molecule type" value="Genomic_DNA"/>
</dbReference>
<keyword evidence="2" id="KW-1185">Reference proteome</keyword>
<dbReference type="RefSeq" id="WP_345105475.1">
    <property type="nucleotide sequence ID" value="NZ_BAABCV010000009.1"/>
</dbReference>
<proteinExistence type="predicted"/>
<protein>
    <submittedName>
        <fullName evidence="1">Uncharacterized protein</fullName>
    </submittedName>
</protein>
<reference evidence="2" key="1">
    <citation type="journal article" date="2019" name="Int. J. Syst. Evol. Microbiol.">
        <title>The Global Catalogue of Microorganisms (GCM) 10K type strain sequencing project: providing services to taxonomists for standard genome sequencing and annotation.</title>
        <authorList>
            <consortium name="The Broad Institute Genomics Platform"/>
            <consortium name="The Broad Institute Genome Sequencing Center for Infectious Disease"/>
            <person name="Wu L."/>
            <person name="Ma J."/>
        </authorList>
    </citation>
    <scope>NUCLEOTIDE SEQUENCE [LARGE SCALE GENOMIC DNA]</scope>
    <source>
        <strain evidence="2">JCM 17085</strain>
    </source>
</reference>
<name>A0ABP7WZY5_9SPHI</name>
<evidence type="ECO:0000313" key="2">
    <source>
        <dbReference type="Proteomes" id="UP001500841"/>
    </source>
</evidence>
<evidence type="ECO:0000313" key="1">
    <source>
        <dbReference type="EMBL" id="GAA4100991.1"/>
    </source>
</evidence>
<gene>
    <name evidence="1" type="ORF">GCM10022392_27060</name>
</gene>